<sequence>MSTPELSASLEDYLETIFFLSREDGVARPKDIAGRMKVRAASVTGALRALGEKGLINYEPYASVTLTEEGREIAGKIAVKHEALLHFFTQVLGVDASEAEEFACSMEHTIPDHILQRFVRFAEYTEKCPAFNASWQESAEGYFCKAQGSDTKRCETCRLPEA</sequence>
<dbReference type="PROSITE" id="PS50944">
    <property type="entry name" value="HTH_DTXR"/>
    <property type="match status" value="1"/>
</dbReference>
<dbReference type="InterPro" id="IPR036390">
    <property type="entry name" value="WH_DNA-bd_sf"/>
</dbReference>
<proteinExistence type="inferred from homology"/>
<organism evidence="8 9">
    <name type="scientific">Pontiella desulfatans</name>
    <dbReference type="NCBI Taxonomy" id="2750659"/>
    <lineage>
        <taxon>Bacteria</taxon>
        <taxon>Pseudomonadati</taxon>
        <taxon>Kiritimatiellota</taxon>
        <taxon>Kiritimatiellia</taxon>
        <taxon>Kiritimatiellales</taxon>
        <taxon>Pontiellaceae</taxon>
        <taxon>Pontiella</taxon>
    </lineage>
</organism>
<dbReference type="GO" id="GO:0003700">
    <property type="term" value="F:DNA-binding transcription factor activity"/>
    <property type="evidence" value="ECO:0007669"/>
    <property type="project" value="InterPro"/>
</dbReference>
<dbReference type="InterPro" id="IPR022687">
    <property type="entry name" value="HTH_DTXR"/>
</dbReference>
<dbReference type="Pfam" id="PF01325">
    <property type="entry name" value="Fe_dep_repress"/>
    <property type="match status" value="1"/>
</dbReference>
<dbReference type="InterPro" id="IPR036421">
    <property type="entry name" value="Fe_dep_repressor_sf"/>
</dbReference>
<keyword evidence="3" id="KW-0805">Transcription regulation</keyword>
<dbReference type="GO" id="GO:0046914">
    <property type="term" value="F:transition metal ion binding"/>
    <property type="evidence" value="ECO:0007669"/>
    <property type="project" value="InterPro"/>
</dbReference>
<feature type="domain" description="HTH dtxR-type" evidence="7">
    <location>
        <begin position="6"/>
        <end position="67"/>
    </location>
</feature>
<dbReference type="SMART" id="SM00529">
    <property type="entry name" value="HTH_DTXR"/>
    <property type="match status" value="1"/>
</dbReference>
<dbReference type="InterPro" id="IPR001367">
    <property type="entry name" value="Fe_dep_repressor"/>
</dbReference>
<evidence type="ECO:0000256" key="4">
    <source>
        <dbReference type="ARBA" id="ARBA00023125"/>
    </source>
</evidence>
<dbReference type="Gene3D" id="1.10.10.10">
    <property type="entry name" value="Winged helix-like DNA-binding domain superfamily/Winged helix DNA-binding domain"/>
    <property type="match status" value="1"/>
</dbReference>
<keyword evidence="9" id="KW-1185">Reference proteome</keyword>
<dbReference type="Pfam" id="PF02742">
    <property type="entry name" value="Fe_dep_repr_C"/>
    <property type="match status" value="1"/>
</dbReference>
<evidence type="ECO:0000259" key="7">
    <source>
        <dbReference type="PROSITE" id="PS50944"/>
    </source>
</evidence>
<evidence type="ECO:0000256" key="5">
    <source>
        <dbReference type="ARBA" id="ARBA00023163"/>
    </source>
</evidence>
<dbReference type="RefSeq" id="WP_136082777.1">
    <property type="nucleotide sequence ID" value="NZ_CAAHFG010000004.1"/>
</dbReference>
<dbReference type="EMBL" id="CAAHFG010000004">
    <property type="protein sequence ID" value="VGO17293.1"/>
    <property type="molecule type" value="Genomic_DNA"/>
</dbReference>
<dbReference type="Gene3D" id="1.10.60.10">
    <property type="entry name" value="Iron dependent repressor, metal binding and dimerisation domain"/>
    <property type="match status" value="1"/>
</dbReference>
<accession>A0A6C2UBP4</accession>
<dbReference type="PANTHER" id="PTHR33238:SF7">
    <property type="entry name" value="IRON-DEPENDENT TRANSCRIPTIONAL REGULATOR"/>
    <property type="match status" value="1"/>
</dbReference>
<comment type="function">
    <text evidence="6">In the presence of manganese, represses expression of mntH and mntS. Up-regulates expression of mntP.</text>
</comment>
<dbReference type="InterPro" id="IPR022689">
    <property type="entry name" value="Iron_dep_repressor"/>
</dbReference>
<dbReference type="InterPro" id="IPR050536">
    <property type="entry name" value="DtxR_MntR_Metal-Reg"/>
</dbReference>
<protein>
    <recommendedName>
        <fullName evidence="2">Transcriptional regulator MntR</fullName>
    </recommendedName>
</protein>
<dbReference type="PANTHER" id="PTHR33238">
    <property type="entry name" value="IRON (METAL) DEPENDENT REPRESSOR, DTXR FAMILY"/>
    <property type="match status" value="1"/>
</dbReference>
<reference evidence="8 9" key="1">
    <citation type="submission" date="2019-04" db="EMBL/GenBank/DDBJ databases">
        <authorList>
            <person name="Van Vliet M D."/>
        </authorList>
    </citation>
    <scope>NUCLEOTIDE SEQUENCE [LARGE SCALE GENOMIC DNA]</scope>
    <source>
        <strain evidence="8 9">F1</strain>
    </source>
</reference>
<evidence type="ECO:0000256" key="6">
    <source>
        <dbReference type="ARBA" id="ARBA00025185"/>
    </source>
</evidence>
<keyword evidence="4" id="KW-0238">DNA-binding</keyword>
<dbReference type="GO" id="GO:0003677">
    <property type="term" value="F:DNA binding"/>
    <property type="evidence" value="ECO:0007669"/>
    <property type="project" value="UniProtKB-KW"/>
</dbReference>
<dbReference type="Proteomes" id="UP000366872">
    <property type="component" value="Unassembled WGS sequence"/>
</dbReference>
<keyword evidence="5" id="KW-0804">Transcription</keyword>
<dbReference type="InterPro" id="IPR036388">
    <property type="entry name" value="WH-like_DNA-bd_sf"/>
</dbReference>
<evidence type="ECO:0000256" key="1">
    <source>
        <dbReference type="ARBA" id="ARBA00007871"/>
    </source>
</evidence>
<comment type="similarity">
    <text evidence="1">Belongs to the DtxR/MntR family.</text>
</comment>
<dbReference type="GO" id="GO:0046983">
    <property type="term" value="F:protein dimerization activity"/>
    <property type="evidence" value="ECO:0007669"/>
    <property type="project" value="InterPro"/>
</dbReference>
<dbReference type="SUPFAM" id="SSF47979">
    <property type="entry name" value="Iron-dependent repressor protein, dimerization domain"/>
    <property type="match status" value="1"/>
</dbReference>
<evidence type="ECO:0000256" key="2">
    <source>
        <dbReference type="ARBA" id="ARBA00022386"/>
    </source>
</evidence>
<gene>
    <name evidence="8" type="primary">mntR</name>
    <name evidence="8" type="ORF">PDESU_05889</name>
</gene>
<evidence type="ECO:0000313" key="9">
    <source>
        <dbReference type="Proteomes" id="UP000366872"/>
    </source>
</evidence>
<dbReference type="SUPFAM" id="SSF46785">
    <property type="entry name" value="Winged helix' DNA-binding domain"/>
    <property type="match status" value="1"/>
</dbReference>
<evidence type="ECO:0000256" key="3">
    <source>
        <dbReference type="ARBA" id="ARBA00023015"/>
    </source>
</evidence>
<evidence type="ECO:0000313" key="8">
    <source>
        <dbReference type="EMBL" id="VGO17293.1"/>
    </source>
</evidence>
<dbReference type="AlphaFoldDB" id="A0A6C2UBP4"/>
<name>A0A6C2UBP4_PONDE</name>